<dbReference type="InterPro" id="IPR023347">
    <property type="entry name" value="Lysozyme_dom_sf"/>
</dbReference>
<organism evidence="3">
    <name type="scientific">marine metagenome</name>
    <dbReference type="NCBI Taxonomy" id="408172"/>
    <lineage>
        <taxon>unclassified sequences</taxon>
        <taxon>metagenomes</taxon>
        <taxon>ecological metagenomes</taxon>
    </lineage>
</organism>
<dbReference type="SUPFAM" id="SSF53955">
    <property type="entry name" value="Lysozyme-like"/>
    <property type="match status" value="1"/>
</dbReference>
<dbReference type="PANTHER" id="PTHR37406">
    <property type="entry name" value="T4-TYPE LYSOZYME 1-RELATED"/>
    <property type="match status" value="1"/>
</dbReference>
<evidence type="ECO:0000256" key="2">
    <source>
        <dbReference type="ARBA" id="ARBA00022638"/>
    </source>
</evidence>
<reference evidence="3" key="1">
    <citation type="submission" date="2018-05" db="EMBL/GenBank/DDBJ databases">
        <authorList>
            <person name="Lanie J.A."/>
            <person name="Ng W.-L."/>
            <person name="Kazmierczak K.M."/>
            <person name="Andrzejewski T.M."/>
            <person name="Davidsen T.M."/>
            <person name="Wayne K.J."/>
            <person name="Tettelin H."/>
            <person name="Glass J.I."/>
            <person name="Rusch D."/>
            <person name="Podicherti R."/>
            <person name="Tsui H.-C.T."/>
            <person name="Winkler M.E."/>
        </authorList>
    </citation>
    <scope>NUCLEOTIDE SEQUENCE</scope>
</reference>
<dbReference type="EMBL" id="UINC01156386">
    <property type="protein sequence ID" value="SVD52770.1"/>
    <property type="molecule type" value="Genomic_DNA"/>
</dbReference>
<keyword evidence="1" id="KW-0929">Antimicrobial</keyword>
<dbReference type="Pfam" id="PF00959">
    <property type="entry name" value="Phage_lysozyme"/>
    <property type="match status" value="1"/>
</dbReference>
<sequence>KSTSEEGIEELQKKYGKDVKLWTKFEKGFLWDTVDDREALMTKNQHMLDKKQKDLKEFQYNWSEELGVEDAQSPYTGEGTLIGGVVQKGKDLVGAGMGMMDDAREEGVSLKSTAPDMTKVFEGFGKVGRPGFAYDDTEGNRTIGYGFNMDKTNAEKIMKAAGISKDWNDLRAGKIALTKEEGRKLKDYEMQYFRDSAKNWIGSDKWSKMNVGAQKALTDMAYNMGGGFTGKKDDGSFKWKDLRTALRSEDMAGVGPAMQDSNWFKQVGSERSGHNIAALS</sequence>
<dbReference type="Gene3D" id="1.10.530.40">
    <property type="match status" value="1"/>
</dbReference>
<dbReference type="GO" id="GO:0031640">
    <property type="term" value="P:killing of cells of another organism"/>
    <property type="evidence" value="ECO:0007669"/>
    <property type="project" value="UniProtKB-KW"/>
</dbReference>
<dbReference type="GO" id="GO:0009253">
    <property type="term" value="P:peptidoglycan catabolic process"/>
    <property type="evidence" value="ECO:0007669"/>
    <property type="project" value="InterPro"/>
</dbReference>
<dbReference type="GO" id="GO:0016998">
    <property type="term" value="P:cell wall macromolecule catabolic process"/>
    <property type="evidence" value="ECO:0007669"/>
    <property type="project" value="InterPro"/>
</dbReference>
<protein>
    <submittedName>
        <fullName evidence="3">Uncharacterized protein</fullName>
    </submittedName>
</protein>
<dbReference type="InterPro" id="IPR002196">
    <property type="entry name" value="Glyco_hydro_24"/>
</dbReference>
<name>A0A382W2C9_9ZZZZ</name>
<evidence type="ECO:0000256" key="1">
    <source>
        <dbReference type="ARBA" id="ARBA00022529"/>
    </source>
</evidence>
<evidence type="ECO:0000313" key="3">
    <source>
        <dbReference type="EMBL" id="SVD52770.1"/>
    </source>
</evidence>
<gene>
    <name evidence="3" type="ORF">METZ01_LOCUS405624</name>
</gene>
<dbReference type="InterPro" id="IPR023346">
    <property type="entry name" value="Lysozyme-like_dom_sf"/>
</dbReference>
<feature type="non-terminal residue" evidence="3">
    <location>
        <position position="280"/>
    </location>
</feature>
<proteinExistence type="predicted"/>
<accession>A0A382W2C9</accession>
<dbReference type="InterPro" id="IPR052619">
    <property type="entry name" value="Phage_lysozyme-like"/>
</dbReference>
<dbReference type="GO" id="GO:0042742">
    <property type="term" value="P:defense response to bacterium"/>
    <property type="evidence" value="ECO:0007669"/>
    <property type="project" value="UniProtKB-KW"/>
</dbReference>
<dbReference type="PANTHER" id="PTHR37406:SF1">
    <property type="entry name" value="T4-TYPE LYSOZYME 1-RELATED"/>
    <property type="match status" value="1"/>
</dbReference>
<feature type="non-terminal residue" evidence="3">
    <location>
        <position position="1"/>
    </location>
</feature>
<dbReference type="GO" id="GO:0003796">
    <property type="term" value="F:lysozyme activity"/>
    <property type="evidence" value="ECO:0007669"/>
    <property type="project" value="InterPro"/>
</dbReference>
<dbReference type="AlphaFoldDB" id="A0A382W2C9"/>
<keyword evidence="2" id="KW-0081">Bacteriolytic enzyme</keyword>